<keyword evidence="9" id="KW-1185">Reference proteome</keyword>
<dbReference type="GO" id="GO:0006355">
    <property type="term" value="P:regulation of DNA-templated transcription"/>
    <property type="evidence" value="ECO:0007669"/>
    <property type="project" value="UniProtKB-UniRule"/>
</dbReference>
<dbReference type="GO" id="GO:0008270">
    <property type="term" value="F:zinc ion binding"/>
    <property type="evidence" value="ECO:0007669"/>
    <property type="project" value="UniProtKB-UniRule"/>
</dbReference>
<name>A0AAD9UA85_9ROSI</name>
<dbReference type="InterPro" id="IPR031052">
    <property type="entry name" value="FHY3/FAR1"/>
</dbReference>
<protein>
    <recommendedName>
        <fullName evidence="6">Protein FAR1-RELATED SEQUENCE</fullName>
    </recommendedName>
</protein>
<comment type="subcellular location">
    <subcellularLocation>
        <location evidence="6">Nucleus</location>
    </subcellularLocation>
</comment>
<evidence type="ECO:0000256" key="4">
    <source>
        <dbReference type="ARBA" id="ARBA00022833"/>
    </source>
</evidence>
<evidence type="ECO:0000259" key="7">
    <source>
        <dbReference type="PROSITE" id="PS50966"/>
    </source>
</evidence>
<comment type="similarity">
    <text evidence="1 6">Belongs to the FHY3/FAR1 family.</text>
</comment>
<dbReference type="GO" id="GO:0005634">
    <property type="term" value="C:nucleus"/>
    <property type="evidence" value="ECO:0007669"/>
    <property type="project" value="UniProtKB-SubCell"/>
</dbReference>
<organism evidence="8 9">
    <name type="scientific">Dipteronia dyeriana</name>
    <dbReference type="NCBI Taxonomy" id="168575"/>
    <lineage>
        <taxon>Eukaryota</taxon>
        <taxon>Viridiplantae</taxon>
        <taxon>Streptophyta</taxon>
        <taxon>Embryophyta</taxon>
        <taxon>Tracheophyta</taxon>
        <taxon>Spermatophyta</taxon>
        <taxon>Magnoliopsida</taxon>
        <taxon>eudicotyledons</taxon>
        <taxon>Gunneridae</taxon>
        <taxon>Pentapetalae</taxon>
        <taxon>rosids</taxon>
        <taxon>malvids</taxon>
        <taxon>Sapindales</taxon>
        <taxon>Sapindaceae</taxon>
        <taxon>Hippocastanoideae</taxon>
        <taxon>Acereae</taxon>
        <taxon>Dipteronia</taxon>
    </lineage>
</organism>
<evidence type="ECO:0000256" key="6">
    <source>
        <dbReference type="RuleBase" id="RU367018"/>
    </source>
</evidence>
<keyword evidence="4 6" id="KW-0862">Zinc</keyword>
<accession>A0AAD9UA85</accession>
<dbReference type="PROSITE" id="PS50966">
    <property type="entry name" value="ZF_SWIM"/>
    <property type="match status" value="1"/>
</dbReference>
<evidence type="ECO:0000313" key="9">
    <source>
        <dbReference type="Proteomes" id="UP001280121"/>
    </source>
</evidence>
<dbReference type="SMART" id="SM00575">
    <property type="entry name" value="ZnF_PMZ"/>
    <property type="match status" value="1"/>
</dbReference>
<dbReference type="Proteomes" id="UP001280121">
    <property type="component" value="Unassembled WGS sequence"/>
</dbReference>
<evidence type="ECO:0000256" key="1">
    <source>
        <dbReference type="ARBA" id="ARBA00005889"/>
    </source>
</evidence>
<evidence type="ECO:0000313" key="8">
    <source>
        <dbReference type="EMBL" id="KAK2650408.1"/>
    </source>
</evidence>
<evidence type="ECO:0000256" key="3">
    <source>
        <dbReference type="ARBA" id="ARBA00022771"/>
    </source>
</evidence>
<keyword evidence="3 5" id="KW-0863">Zinc-finger</keyword>
<dbReference type="InterPro" id="IPR006564">
    <property type="entry name" value="Znf_PMZ"/>
</dbReference>
<dbReference type="InterPro" id="IPR007527">
    <property type="entry name" value="Znf_SWIM"/>
</dbReference>
<gene>
    <name evidence="8" type="ORF">Ddye_017897</name>
</gene>
<dbReference type="AlphaFoldDB" id="A0AAD9UA85"/>
<keyword evidence="6" id="KW-0539">Nucleus</keyword>
<proteinExistence type="inferred from homology"/>
<feature type="domain" description="SWIM-type" evidence="7">
    <location>
        <begin position="57"/>
        <end position="93"/>
    </location>
</feature>
<reference evidence="8" key="1">
    <citation type="journal article" date="2023" name="Plant J.">
        <title>Genome sequences and population genomics provide insights into the demographic history, inbreeding, and mutation load of two 'living fossil' tree species of Dipteronia.</title>
        <authorList>
            <person name="Feng Y."/>
            <person name="Comes H.P."/>
            <person name="Chen J."/>
            <person name="Zhu S."/>
            <person name="Lu R."/>
            <person name="Zhang X."/>
            <person name="Li P."/>
            <person name="Qiu J."/>
            <person name="Olsen K.M."/>
            <person name="Qiu Y."/>
        </authorList>
    </citation>
    <scope>NUCLEOTIDE SEQUENCE</scope>
    <source>
        <strain evidence="8">KIB01</strain>
    </source>
</reference>
<comment type="caution">
    <text evidence="8">The sequence shown here is derived from an EMBL/GenBank/DDBJ whole genome shotgun (WGS) entry which is preliminary data.</text>
</comment>
<comment type="function">
    <text evidence="6">Putative transcription activator involved in regulating light control of development.</text>
</comment>
<dbReference type="PANTHER" id="PTHR31669">
    <property type="entry name" value="PROTEIN FAR1-RELATED SEQUENCE 10-RELATED"/>
    <property type="match status" value="1"/>
</dbReference>
<dbReference type="EMBL" id="JANJYI010000005">
    <property type="protein sequence ID" value="KAK2650408.1"/>
    <property type="molecule type" value="Genomic_DNA"/>
</dbReference>
<dbReference type="PANTHER" id="PTHR31669:SF283">
    <property type="entry name" value="PROTEIN FAR1-RELATED SEQUENCE"/>
    <property type="match status" value="1"/>
</dbReference>
<sequence>MHFSLLNGEAISKCLYYCKIQRISRRDEGLNRKSGSNLEFEVKEDVKFVETCHRVTFMVYLDVKTYKVNCSCRLFEFKGVLCHNAIMALIDQEIFCVPDKYILKCWRKDVKWCHTKVKISYVDLNNKSEGHRFDKMCTYCYDVADFAMDSDEKYNEVMKDSEVVESGEMVDADNEPVLKIEKKGGNEMGRSI</sequence>
<evidence type="ECO:0000256" key="2">
    <source>
        <dbReference type="ARBA" id="ARBA00022723"/>
    </source>
</evidence>
<keyword evidence="2 6" id="KW-0479">Metal-binding</keyword>
<evidence type="ECO:0000256" key="5">
    <source>
        <dbReference type="PROSITE-ProRule" id="PRU00325"/>
    </source>
</evidence>